<dbReference type="AlphaFoldDB" id="A0A2W5XTG7"/>
<dbReference type="RefSeq" id="WP_111250646.1">
    <property type="nucleotide sequence ID" value="NZ_QKWH01000004.1"/>
</dbReference>
<dbReference type="Proteomes" id="UP000248783">
    <property type="component" value="Unassembled WGS sequence"/>
</dbReference>
<comment type="caution">
    <text evidence="1">The sequence shown here is derived from an EMBL/GenBank/DDBJ whole genome shotgun (WGS) entry which is preliminary data.</text>
</comment>
<evidence type="ECO:0000313" key="1">
    <source>
        <dbReference type="EMBL" id="PZR53368.1"/>
    </source>
</evidence>
<reference evidence="1 2" key="1">
    <citation type="submission" date="2018-06" db="EMBL/GenBank/DDBJ databases">
        <title>Whole genome sequencing of a novel hydrocarbon degrading bacterial strain, PW21 isolated from oil contaminated produced water sample.</title>
        <authorList>
            <person name="Nagkirti P."/>
            <person name="Shaikh A."/>
            <person name="Gowdaman V."/>
            <person name="Engineer A.E."/>
            <person name="Dagar S."/>
            <person name="Dhakephalkar P.K."/>
        </authorList>
    </citation>
    <scope>NUCLEOTIDE SEQUENCE [LARGE SCALE GENOMIC DNA]</scope>
    <source>
        <strain evidence="1 2">PW21</strain>
    </source>
</reference>
<organism evidence="1 2">
    <name type="scientific">Xylanimonas oleitrophica</name>
    <dbReference type="NCBI Taxonomy" id="2607479"/>
    <lineage>
        <taxon>Bacteria</taxon>
        <taxon>Bacillati</taxon>
        <taxon>Actinomycetota</taxon>
        <taxon>Actinomycetes</taxon>
        <taxon>Micrococcales</taxon>
        <taxon>Promicromonosporaceae</taxon>
        <taxon>Xylanimonas</taxon>
    </lineage>
</organism>
<evidence type="ECO:0000313" key="2">
    <source>
        <dbReference type="Proteomes" id="UP000248783"/>
    </source>
</evidence>
<name>A0A2W5XTG7_9MICO</name>
<protein>
    <submittedName>
        <fullName evidence="1">Uncharacterized protein</fullName>
    </submittedName>
</protein>
<keyword evidence="2" id="KW-1185">Reference proteome</keyword>
<sequence>MADVLIGALDGSRWFDADAVVIAAQEQWPDAIWQPAIGELCAMSDGQLIIHGSESVALVALLSGGTGISVEAESTLAAEIIAWLATHVVGAGRDIVVTDWAPYFLPLSPQTTVNALLAARM</sequence>
<gene>
    <name evidence="1" type="ORF">DNL40_07570</name>
</gene>
<dbReference type="EMBL" id="QKWH01000004">
    <property type="protein sequence ID" value="PZR53368.1"/>
    <property type="molecule type" value="Genomic_DNA"/>
</dbReference>
<accession>A0A2W5XTG7</accession>
<proteinExistence type="predicted"/>